<feature type="region of interest" description="Disordered" evidence="1">
    <location>
        <begin position="38"/>
        <end position="61"/>
    </location>
</feature>
<proteinExistence type="predicted"/>
<sequence>MSTFAHAQSNTTICADIHNPACQTLQALHNQQTLAVAQSDQNQDAYQGTPKPVGPTAEIPGGTPLGFCNPPTIRDLVTPLFVLGGLFIAYGLFSK</sequence>
<accession>A0A6C0JYY2</accession>
<feature type="transmembrane region" description="Helical" evidence="2">
    <location>
        <begin position="76"/>
        <end position="93"/>
    </location>
</feature>
<name>A0A6C0JYY2_9ZZZZ</name>
<dbReference type="EMBL" id="MN740778">
    <property type="protein sequence ID" value="QHU10982.1"/>
    <property type="molecule type" value="Genomic_DNA"/>
</dbReference>
<dbReference type="AlphaFoldDB" id="A0A6C0JYY2"/>
<protein>
    <submittedName>
        <fullName evidence="3">Uncharacterized protein</fullName>
    </submittedName>
</protein>
<evidence type="ECO:0000313" key="3">
    <source>
        <dbReference type="EMBL" id="QHU10982.1"/>
    </source>
</evidence>
<keyword evidence="2" id="KW-1133">Transmembrane helix</keyword>
<keyword evidence="2" id="KW-0812">Transmembrane</keyword>
<evidence type="ECO:0000256" key="1">
    <source>
        <dbReference type="SAM" id="MobiDB-lite"/>
    </source>
</evidence>
<keyword evidence="2" id="KW-0472">Membrane</keyword>
<reference evidence="3" key="1">
    <citation type="journal article" date="2020" name="Nature">
        <title>Giant virus diversity and host interactions through global metagenomics.</title>
        <authorList>
            <person name="Schulz F."/>
            <person name="Roux S."/>
            <person name="Paez-Espino D."/>
            <person name="Jungbluth S."/>
            <person name="Walsh D.A."/>
            <person name="Denef V.J."/>
            <person name="McMahon K.D."/>
            <person name="Konstantinidis K.T."/>
            <person name="Eloe-Fadrosh E.A."/>
            <person name="Kyrpides N.C."/>
            <person name="Woyke T."/>
        </authorList>
    </citation>
    <scope>NUCLEOTIDE SEQUENCE</scope>
    <source>
        <strain evidence="3">GVMAG-S-1101165-84</strain>
    </source>
</reference>
<evidence type="ECO:0000256" key="2">
    <source>
        <dbReference type="SAM" id="Phobius"/>
    </source>
</evidence>
<organism evidence="3">
    <name type="scientific">viral metagenome</name>
    <dbReference type="NCBI Taxonomy" id="1070528"/>
    <lineage>
        <taxon>unclassified sequences</taxon>
        <taxon>metagenomes</taxon>
        <taxon>organismal metagenomes</taxon>
    </lineage>
</organism>